<organism evidence="1 2">
    <name type="scientific">Thiocapsa rosea</name>
    <dbReference type="NCBI Taxonomy" id="69360"/>
    <lineage>
        <taxon>Bacteria</taxon>
        <taxon>Pseudomonadati</taxon>
        <taxon>Pseudomonadota</taxon>
        <taxon>Gammaproteobacteria</taxon>
        <taxon>Chromatiales</taxon>
        <taxon>Chromatiaceae</taxon>
        <taxon>Thiocapsa</taxon>
    </lineage>
</organism>
<protein>
    <submittedName>
        <fullName evidence="1">Uncharacterized protein UPF0175</fullName>
    </submittedName>
</protein>
<dbReference type="EMBL" id="RBXL01000001">
    <property type="protein sequence ID" value="RKT45248.1"/>
    <property type="molecule type" value="Genomic_DNA"/>
</dbReference>
<reference evidence="1 2" key="1">
    <citation type="submission" date="2018-10" db="EMBL/GenBank/DDBJ databases">
        <title>Genomic Encyclopedia of Archaeal and Bacterial Type Strains, Phase II (KMG-II): from individual species to whole genera.</title>
        <authorList>
            <person name="Goeker M."/>
        </authorList>
    </citation>
    <scope>NUCLEOTIDE SEQUENCE [LARGE SCALE GENOMIC DNA]</scope>
    <source>
        <strain evidence="1 2">DSM 235</strain>
    </source>
</reference>
<dbReference type="OrthoDB" id="5771572at2"/>
<dbReference type="RefSeq" id="WP_120797556.1">
    <property type="nucleotide sequence ID" value="NZ_RBXL01000001.1"/>
</dbReference>
<sequence length="74" mass="7971">MNAVLQLPDDIDLTPSDLALTLAARLYEQGRLSAGQAAQLAGLSKRGFVELLGSQQVALFNYPAEDLARDIERA</sequence>
<accession>A0A495VBP1</accession>
<keyword evidence="2" id="KW-1185">Reference proteome</keyword>
<evidence type="ECO:0000313" key="2">
    <source>
        <dbReference type="Proteomes" id="UP000274556"/>
    </source>
</evidence>
<comment type="caution">
    <text evidence="1">The sequence shown here is derived from an EMBL/GenBank/DDBJ whole genome shotgun (WGS) entry which is preliminary data.</text>
</comment>
<dbReference type="AlphaFoldDB" id="A0A495VBP1"/>
<proteinExistence type="predicted"/>
<name>A0A495VBP1_9GAMM</name>
<dbReference type="InterPro" id="IPR005368">
    <property type="entry name" value="UPF0175"/>
</dbReference>
<dbReference type="Proteomes" id="UP000274556">
    <property type="component" value="Unassembled WGS sequence"/>
</dbReference>
<dbReference type="Pfam" id="PF03683">
    <property type="entry name" value="UPF0175"/>
    <property type="match status" value="1"/>
</dbReference>
<evidence type="ECO:0000313" key="1">
    <source>
        <dbReference type="EMBL" id="RKT45248.1"/>
    </source>
</evidence>
<gene>
    <name evidence="1" type="ORF">BDD21_2680</name>
</gene>